<evidence type="ECO:0000256" key="6">
    <source>
        <dbReference type="ARBA" id="ARBA00022970"/>
    </source>
</evidence>
<dbReference type="PANTHER" id="PTHR30614">
    <property type="entry name" value="MEMBRANE COMPONENT OF AMINO ACID ABC TRANSPORTER"/>
    <property type="match status" value="1"/>
</dbReference>
<protein>
    <recommendedName>
        <fullName evidence="11">Glutamate/aspartate import permease protein GltK</fullName>
    </recommendedName>
</protein>
<keyword evidence="7 12" id="KW-1133">Transmembrane helix</keyword>
<gene>
    <name evidence="14" type="ORF">DKP76_02825</name>
</gene>
<evidence type="ECO:0000256" key="8">
    <source>
        <dbReference type="ARBA" id="ARBA00023136"/>
    </source>
</evidence>
<evidence type="ECO:0000256" key="4">
    <source>
        <dbReference type="ARBA" id="ARBA00022475"/>
    </source>
</evidence>
<evidence type="ECO:0000313" key="14">
    <source>
        <dbReference type="EMBL" id="PWL19765.1"/>
    </source>
</evidence>
<dbReference type="Proteomes" id="UP000245865">
    <property type="component" value="Unassembled WGS sequence"/>
</dbReference>
<dbReference type="InterPro" id="IPR010065">
    <property type="entry name" value="AA_ABC_transptr_permease_3TM"/>
</dbReference>
<dbReference type="GO" id="GO:0022857">
    <property type="term" value="F:transmembrane transporter activity"/>
    <property type="evidence" value="ECO:0007669"/>
    <property type="project" value="InterPro"/>
</dbReference>
<evidence type="ECO:0000313" key="15">
    <source>
        <dbReference type="Proteomes" id="UP000245865"/>
    </source>
</evidence>
<dbReference type="Pfam" id="PF00528">
    <property type="entry name" value="BPD_transp_1"/>
    <property type="match status" value="1"/>
</dbReference>
<dbReference type="Gene3D" id="1.10.3720.10">
    <property type="entry name" value="MetI-like"/>
    <property type="match status" value="1"/>
</dbReference>
<dbReference type="GO" id="GO:0043190">
    <property type="term" value="C:ATP-binding cassette (ABC) transporter complex"/>
    <property type="evidence" value="ECO:0007669"/>
    <property type="project" value="InterPro"/>
</dbReference>
<keyword evidence="5 12" id="KW-0812">Transmembrane</keyword>
<keyword evidence="6" id="KW-0029">Amino-acid transport</keyword>
<feature type="transmembrane region" description="Helical" evidence="12">
    <location>
        <begin position="29"/>
        <end position="55"/>
    </location>
</feature>
<sequence>MAWSLINNPNIGIDIVSEYLTAPMILRGILVTLYLTVVSMVFGVAGGVILAVMRLSDNMVLSGIARFYVWIFRGTPILVQLIFWAYAGAIYPTISLPVPFTDMVLWSTETSNLINPVMAAVLALTFNQVAYASEIIRAGILSVDHGQVEAASSLGMGSGRIMRRIVLPQAMRTIIPPMGNDLITMLKTTSLVSVIGGQDLMTTVQFIYSENFQVIPLLIVASFWYLFFTTLLAAPQAWLERRYGRGVASRTRRRV</sequence>
<evidence type="ECO:0000256" key="1">
    <source>
        <dbReference type="ARBA" id="ARBA00004429"/>
    </source>
</evidence>
<dbReference type="CDD" id="cd06261">
    <property type="entry name" value="TM_PBP2"/>
    <property type="match status" value="1"/>
</dbReference>
<evidence type="ECO:0000256" key="11">
    <source>
        <dbReference type="ARBA" id="ARBA00073645"/>
    </source>
</evidence>
<evidence type="ECO:0000256" key="10">
    <source>
        <dbReference type="ARBA" id="ARBA00062718"/>
    </source>
</evidence>
<dbReference type="NCBIfam" id="TIGR01726">
    <property type="entry name" value="HEQRo_perm_3TM"/>
    <property type="match status" value="1"/>
</dbReference>
<organism evidence="14 15">
    <name type="scientific">Falsochrobactrum shanghaiense</name>
    <dbReference type="NCBI Taxonomy" id="2201899"/>
    <lineage>
        <taxon>Bacteria</taxon>
        <taxon>Pseudomonadati</taxon>
        <taxon>Pseudomonadota</taxon>
        <taxon>Alphaproteobacteria</taxon>
        <taxon>Hyphomicrobiales</taxon>
        <taxon>Brucellaceae</taxon>
        <taxon>Falsochrobactrum</taxon>
    </lineage>
</organism>
<dbReference type="AlphaFoldDB" id="A0A316JGR4"/>
<comment type="similarity">
    <text evidence="2">Belongs to the binding-protein-dependent transport system permease family. HisMQ subfamily.</text>
</comment>
<comment type="caution">
    <text evidence="14">The sequence shown here is derived from an EMBL/GenBank/DDBJ whole genome shotgun (WGS) entry which is preliminary data.</text>
</comment>
<accession>A0A316JGR4</accession>
<dbReference type="SUPFAM" id="SSF161098">
    <property type="entry name" value="MetI-like"/>
    <property type="match status" value="1"/>
</dbReference>
<evidence type="ECO:0000256" key="3">
    <source>
        <dbReference type="ARBA" id="ARBA00022448"/>
    </source>
</evidence>
<proteinExistence type="inferred from homology"/>
<keyword evidence="3 12" id="KW-0813">Transport</keyword>
<feature type="transmembrane region" description="Helical" evidence="12">
    <location>
        <begin position="214"/>
        <end position="234"/>
    </location>
</feature>
<name>A0A316JGR4_9HYPH</name>
<dbReference type="InterPro" id="IPR000515">
    <property type="entry name" value="MetI-like"/>
</dbReference>
<feature type="transmembrane region" description="Helical" evidence="12">
    <location>
        <begin position="67"/>
        <end position="93"/>
    </location>
</feature>
<dbReference type="InterPro" id="IPR035906">
    <property type="entry name" value="MetI-like_sf"/>
</dbReference>
<evidence type="ECO:0000256" key="5">
    <source>
        <dbReference type="ARBA" id="ARBA00022692"/>
    </source>
</evidence>
<evidence type="ECO:0000259" key="13">
    <source>
        <dbReference type="PROSITE" id="PS50928"/>
    </source>
</evidence>
<evidence type="ECO:0000256" key="12">
    <source>
        <dbReference type="RuleBase" id="RU363032"/>
    </source>
</evidence>
<comment type="subunit">
    <text evidence="10">The complex is composed of two ATP-binding proteins (GltL), two transmembrane proteins (GltJ and GltK) and a solute-binding protein (GltI).</text>
</comment>
<dbReference type="PROSITE" id="PS50928">
    <property type="entry name" value="ABC_TM1"/>
    <property type="match status" value="1"/>
</dbReference>
<dbReference type="EMBL" id="QGDB01000001">
    <property type="protein sequence ID" value="PWL19765.1"/>
    <property type="molecule type" value="Genomic_DNA"/>
</dbReference>
<evidence type="ECO:0000256" key="7">
    <source>
        <dbReference type="ARBA" id="ARBA00022989"/>
    </source>
</evidence>
<comment type="function">
    <text evidence="9">Part of the ABC transporter complex GltIJKL involved in glutamate and aspartate uptake. Probably responsible for the translocation of the substrate across the membrane.</text>
</comment>
<keyword evidence="8 12" id="KW-0472">Membrane</keyword>
<keyword evidence="4" id="KW-1003">Cell membrane</keyword>
<keyword evidence="15" id="KW-1185">Reference proteome</keyword>
<feature type="domain" description="ABC transmembrane type-1" evidence="13">
    <location>
        <begin position="29"/>
        <end position="236"/>
    </location>
</feature>
<dbReference type="OrthoDB" id="9814902at2"/>
<evidence type="ECO:0000256" key="9">
    <source>
        <dbReference type="ARBA" id="ARBA00060298"/>
    </source>
</evidence>
<dbReference type="GO" id="GO:0006865">
    <property type="term" value="P:amino acid transport"/>
    <property type="evidence" value="ECO:0007669"/>
    <property type="project" value="UniProtKB-KW"/>
</dbReference>
<evidence type="ECO:0000256" key="2">
    <source>
        <dbReference type="ARBA" id="ARBA00010072"/>
    </source>
</evidence>
<reference evidence="14 15" key="1">
    <citation type="submission" date="2018-05" db="EMBL/GenBank/DDBJ databases">
        <title>Comparative genomic sequence analysis between strain HN4 and CCM 8460T (Falsochrobactrum ovis) will provide more evidence to prove that HN4 is a new species of Falsochrobactrum.</title>
        <authorList>
            <person name="Lyu W."/>
            <person name="Sun L."/>
            <person name="Yao L."/>
        </authorList>
    </citation>
    <scope>NUCLEOTIDE SEQUENCE [LARGE SCALE GENOMIC DNA]</scope>
    <source>
        <strain evidence="14 15">HN4</strain>
    </source>
</reference>
<comment type="subcellular location">
    <subcellularLocation>
        <location evidence="1">Cell inner membrane</location>
        <topology evidence="1">Multi-pass membrane protein</topology>
    </subcellularLocation>
    <subcellularLocation>
        <location evidence="12">Cell membrane</location>
        <topology evidence="12">Multi-pass membrane protein</topology>
    </subcellularLocation>
</comment>
<dbReference type="FunFam" id="1.10.3720.10:FF:000006">
    <property type="entry name" value="Glutamate/aspartate ABC transporter, permease protein GltK"/>
    <property type="match status" value="1"/>
</dbReference>
<dbReference type="InterPro" id="IPR043429">
    <property type="entry name" value="ArtM/GltK/GlnP/TcyL/YhdX-like"/>
</dbReference>
<dbReference type="PANTHER" id="PTHR30614:SF0">
    <property type="entry name" value="L-CYSTINE TRANSPORT SYSTEM PERMEASE PROTEIN TCYL"/>
    <property type="match status" value="1"/>
</dbReference>